<dbReference type="EMBL" id="KK785372">
    <property type="protein sequence ID" value="KDO43530.1"/>
    <property type="molecule type" value="Genomic_DNA"/>
</dbReference>
<sequence length="71" mass="8320">MFVCKVKMTECELFVYHNNGSNIIAGHIKHYSFFRFFFAGFDGTLDILACTHHCTFPFFSFPLLEFQRLVS</sequence>
<keyword evidence="2" id="KW-1185">Reference proteome</keyword>
<dbReference type="Proteomes" id="UP000027120">
    <property type="component" value="Unassembled WGS sequence"/>
</dbReference>
<organism evidence="1 2">
    <name type="scientific">Citrus sinensis</name>
    <name type="common">Sweet orange</name>
    <name type="synonym">Citrus aurantium var. sinensis</name>
    <dbReference type="NCBI Taxonomy" id="2711"/>
    <lineage>
        <taxon>Eukaryota</taxon>
        <taxon>Viridiplantae</taxon>
        <taxon>Streptophyta</taxon>
        <taxon>Embryophyta</taxon>
        <taxon>Tracheophyta</taxon>
        <taxon>Spermatophyta</taxon>
        <taxon>Magnoliopsida</taxon>
        <taxon>eudicotyledons</taxon>
        <taxon>Gunneridae</taxon>
        <taxon>Pentapetalae</taxon>
        <taxon>rosids</taxon>
        <taxon>malvids</taxon>
        <taxon>Sapindales</taxon>
        <taxon>Rutaceae</taxon>
        <taxon>Aurantioideae</taxon>
        <taxon>Citrus</taxon>
    </lineage>
</organism>
<dbReference type="AlphaFoldDB" id="A0A067DPM8"/>
<name>A0A067DPM8_CITSI</name>
<evidence type="ECO:0000313" key="1">
    <source>
        <dbReference type="EMBL" id="KDO43530.1"/>
    </source>
</evidence>
<accession>A0A067DPM8</accession>
<protein>
    <submittedName>
        <fullName evidence="1">Uncharacterized protein</fullName>
    </submittedName>
</protein>
<proteinExistence type="predicted"/>
<gene>
    <name evidence="1" type="ORF">CISIN_1g035177mg</name>
</gene>
<reference evidence="1 2" key="1">
    <citation type="submission" date="2014-04" db="EMBL/GenBank/DDBJ databases">
        <authorList>
            <consortium name="International Citrus Genome Consortium"/>
            <person name="Gmitter F."/>
            <person name="Chen C."/>
            <person name="Farmerie W."/>
            <person name="Harkins T."/>
            <person name="Desany B."/>
            <person name="Mohiuddin M."/>
            <person name="Kodira C."/>
            <person name="Borodovsky M."/>
            <person name="Lomsadze A."/>
            <person name="Burns P."/>
            <person name="Jenkins J."/>
            <person name="Prochnik S."/>
            <person name="Shu S."/>
            <person name="Chapman J."/>
            <person name="Pitluck S."/>
            <person name="Schmutz J."/>
            <person name="Rokhsar D."/>
        </authorList>
    </citation>
    <scope>NUCLEOTIDE SEQUENCE</scope>
</reference>
<evidence type="ECO:0000313" key="2">
    <source>
        <dbReference type="Proteomes" id="UP000027120"/>
    </source>
</evidence>